<organism evidence="5 6">
    <name type="scientific">Phytophthora oleae</name>
    <dbReference type="NCBI Taxonomy" id="2107226"/>
    <lineage>
        <taxon>Eukaryota</taxon>
        <taxon>Sar</taxon>
        <taxon>Stramenopiles</taxon>
        <taxon>Oomycota</taxon>
        <taxon>Peronosporomycetes</taxon>
        <taxon>Peronosporales</taxon>
        <taxon>Peronosporaceae</taxon>
        <taxon>Phytophthora</taxon>
    </lineage>
</organism>
<keyword evidence="1" id="KW-0378">Hydrolase</keyword>
<evidence type="ECO:0000256" key="2">
    <source>
        <dbReference type="RuleBase" id="RU004168"/>
    </source>
</evidence>
<evidence type="ECO:0000256" key="3">
    <source>
        <dbReference type="SAM" id="MobiDB-lite"/>
    </source>
</evidence>
<evidence type="ECO:0000256" key="1">
    <source>
        <dbReference type="PROSITE-ProRule" id="PRU00520"/>
    </source>
</evidence>
<gene>
    <name evidence="5" type="ORF">V7S43_016710</name>
</gene>
<sequence>MSEPEAQAEQQESHGSNNSKAMDRWLEVRGKVQNVMFRQTVIRAMQKRGLEGGATNDRQDRNLVRMTLRGDPERIEGLVAALREGKPINDWGAKATSVEDVDEELGLALGAHQVTTGTVDNHRWNPNITMFL</sequence>
<evidence type="ECO:0000313" key="6">
    <source>
        <dbReference type="Proteomes" id="UP001632037"/>
    </source>
</evidence>
<comment type="caution">
    <text evidence="5">The sequence shown here is derived from an EMBL/GenBank/DDBJ whole genome shotgun (WGS) entry which is preliminary data.</text>
</comment>
<dbReference type="GO" id="GO:0003998">
    <property type="term" value="F:acylphosphatase activity"/>
    <property type="evidence" value="ECO:0007669"/>
    <property type="project" value="UniProtKB-EC"/>
</dbReference>
<dbReference type="InterPro" id="IPR001792">
    <property type="entry name" value="Acylphosphatase-like_dom"/>
</dbReference>
<keyword evidence="6" id="KW-1185">Reference proteome</keyword>
<dbReference type="Gene3D" id="3.30.70.100">
    <property type="match status" value="1"/>
</dbReference>
<accession>A0ABD3EX98</accession>
<dbReference type="AlphaFoldDB" id="A0ABD3EX98"/>
<dbReference type="Pfam" id="PF00708">
    <property type="entry name" value="Acylphosphatase"/>
    <property type="match status" value="1"/>
</dbReference>
<feature type="active site" evidence="1">
    <location>
        <position position="56"/>
    </location>
</feature>
<dbReference type="InterPro" id="IPR036046">
    <property type="entry name" value="Acylphosphatase-like_dom_sf"/>
</dbReference>
<protein>
    <recommendedName>
        <fullName evidence="1">acylphosphatase</fullName>
        <ecNumber evidence="1">3.6.1.7</ecNumber>
    </recommendedName>
</protein>
<comment type="catalytic activity">
    <reaction evidence="1">
        <text>an acyl phosphate + H2O = a carboxylate + phosphate + H(+)</text>
        <dbReference type="Rhea" id="RHEA:14965"/>
        <dbReference type="ChEBI" id="CHEBI:15377"/>
        <dbReference type="ChEBI" id="CHEBI:15378"/>
        <dbReference type="ChEBI" id="CHEBI:29067"/>
        <dbReference type="ChEBI" id="CHEBI:43474"/>
        <dbReference type="ChEBI" id="CHEBI:59918"/>
        <dbReference type="EC" id="3.6.1.7"/>
    </reaction>
</comment>
<reference evidence="5 6" key="1">
    <citation type="submission" date="2024-09" db="EMBL/GenBank/DDBJ databases">
        <title>Genome sequencing and assembly of Phytophthora oleae, isolate VK10A, causative agent of rot of olive drupes.</title>
        <authorList>
            <person name="Conti Taguali S."/>
            <person name="Riolo M."/>
            <person name="La Spada F."/>
            <person name="Cacciola S.O."/>
            <person name="Dionisio G."/>
        </authorList>
    </citation>
    <scope>NUCLEOTIDE SEQUENCE [LARGE SCALE GENOMIC DNA]</scope>
    <source>
        <strain evidence="5 6">VK10A</strain>
    </source>
</reference>
<evidence type="ECO:0000313" key="5">
    <source>
        <dbReference type="EMBL" id="KAL3658327.1"/>
    </source>
</evidence>
<dbReference type="EC" id="3.6.1.7" evidence="1"/>
<feature type="compositionally biased region" description="Low complexity" evidence="3">
    <location>
        <begin position="1"/>
        <end position="10"/>
    </location>
</feature>
<dbReference type="PROSITE" id="PS51160">
    <property type="entry name" value="ACYLPHOSPHATASE_3"/>
    <property type="match status" value="1"/>
</dbReference>
<proteinExistence type="inferred from homology"/>
<feature type="region of interest" description="Disordered" evidence="3">
    <location>
        <begin position="1"/>
        <end position="22"/>
    </location>
</feature>
<name>A0ABD3EX98_9STRA</name>
<feature type="domain" description="Acylphosphatase-like" evidence="4">
    <location>
        <begin position="23"/>
        <end position="115"/>
    </location>
</feature>
<dbReference type="Proteomes" id="UP001632037">
    <property type="component" value="Unassembled WGS sequence"/>
</dbReference>
<comment type="similarity">
    <text evidence="2">Belongs to the acylphosphatase family.</text>
</comment>
<dbReference type="SUPFAM" id="SSF54975">
    <property type="entry name" value="Acylphosphatase/BLUF domain-like"/>
    <property type="match status" value="1"/>
</dbReference>
<feature type="active site" evidence="1">
    <location>
        <position position="38"/>
    </location>
</feature>
<dbReference type="EMBL" id="JBIMZQ010000055">
    <property type="protein sequence ID" value="KAL3658327.1"/>
    <property type="molecule type" value="Genomic_DNA"/>
</dbReference>
<evidence type="ECO:0000259" key="4">
    <source>
        <dbReference type="PROSITE" id="PS51160"/>
    </source>
</evidence>